<reference evidence="10" key="2">
    <citation type="submission" date="2015-08" db="UniProtKB">
        <authorList>
            <consortium name="WormBaseParasite"/>
        </authorList>
    </citation>
    <scope>IDENTIFICATION</scope>
</reference>
<feature type="region of interest" description="Disordered" evidence="7">
    <location>
        <begin position="582"/>
        <end position="710"/>
    </location>
</feature>
<dbReference type="Proteomes" id="UP000035680">
    <property type="component" value="Unassembled WGS sequence"/>
</dbReference>
<dbReference type="InterPro" id="IPR045137">
    <property type="entry name" value="RBM26/27"/>
</dbReference>
<dbReference type="SMART" id="SM00356">
    <property type="entry name" value="ZnF_C3H1"/>
    <property type="match status" value="1"/>
</dbReference>
<dbReference type="SUPFAM" id="SSF90229">
    <property type="entry name" value="CCCH zinc finger"/>
    <property type="match status" value="1"/>
</dbReference>
<evidence type="ECO:0000256" key="5">
    <source>
        <dbReference type="PROSITE-ProRule" id="PRU00723"/>
    </source>
</evidence>
<feature type="domain" description="C3H1-type" evidence="8">
    <location>
        <begin position="223"/>
        <end position="251"/>
    </location>
</feature>
<keyword evidence="6" id="KW-0175">Coiled coil</keyword>
<evidence type="ECO:0000256" key="4">
    <source>
        <dbReference type="ARBA" id="ARBA00022884"/>
    </source>
</evidence>
<dbReference type="PROSITE" id="PS50103">
    <property type="entry name" value="ZF_C3H1"/>
    <property type="match status" value="1"/>
</dbReference>
<feature type="compositionally biased region" description="Basic and acidic residues" evidence="7">
    <location>
        <begin position="206"/>
        <end position="224"/>
    </location>
</feature>
<dbReference type="SUPFAM" id="SSF54928">
    <property type="entry name" value="RNA-binding domain, RBD"/>
    <property type="match status" value="1"/>
</dbReference>
<evidence type="ECO:0000256" key="7">
    <source>
        <dbReference type="SAM" id="MobiDB-lite"/>
    </source>
</evidence>
<name>A0A0K0EYL1_STRVS</name>
<keyword evidence="1 5" id="KW-0479">Metal-binding</keyword>
<feature type="compositionally biased region" description="Polar residues" evidence="7">
    <location>
        <begin position="662"/>
        <end position="682"/>
    </location>
</feature>
<dbReference type="FunFam" id="3.30.70.330:FF:000208">
    <property type="entry name" value="RNA-binding protein 27 isoform X2"/>
    <property type="match status" value="1"/>
</dbReference>
<reference evidence="9" key="1">
    <citation type="submission" date="2014-07" db="EMBL/GenBank/DDBJ databases">
        <authorList>
            <person name="Martin A.A"/>
            <person name="De Silva N."/>
        </authorList>
    </citation>
    <scope>NUCLEOTIDE SEQUENCE</scope>
</reference>
<organism evidence="9 10">
    <name type="scientific">Strongyloides venezuelensis</name>
    <name type="common">Threadworm</name>
    <dbReference type="NCBI Taxonomy" id="75913"/>
    <lineage>
        <taxon>Eukaryota</taxon>
        <taxon>Metazoa</taxon>
        <taxon>Ecdysozoa</taxon>
        <taxon>Nematoda</taxon>
        <taxon>Chromadorea</taxon>
        <taxon>Rhabditida</taxon>
        <taxon>Tylenchina</taxon>
        <taxon>Panagrolaimomorpha</taxon>
        <taxon>Strongyloidoidea</taxon>
        <taxon>Strongyloididae</taxon>
        <taxon>Strongyloides</taxon>
    </lineage>
</organism>
<keyword evidence="3 5" id="KW-0862">Zinc</keyword>
<dbReference type="PANTHER" id="PTHR14398:SF0">
    <property type="entry name" value="ZINC FINGER PROTEIN SWM"/>
    <property type="match status" value="1"/>
</dbReference>
<evidence type="ECO:0000256" key="3">
    <source>
        <dbReference type="ARBA" id="ARBA00022833"/>
    </source>
</evidence>
<sequence length="710" mass="80313">MPINIVDEKRLYQWMIKTLEKTTDANPNTLSKYVVAMLSKTDSLELLEKVLPDKIRVFLQDESDTFGKELCDTIRTGNYLNCDSDEENKAKGDQNDDDRSSDKVLSPGFHCKESSPDLRSSNTLRSRSRSRSKSYTRSRSRSRTPPPPQRYDRVRRYSPTGRRSNYDDRYKNNRKYDSPPSRHSYNRKRVRSYSRSRSRSLSPVVVDRHSNDNRRKEKRHDDGSTKAICTNFSKTGTCKYGSRCNFLHISSNKDNSSSSKSSIMFNNDFSKPPPGIIPQIPSIQGMPMGQFQTTSIFNPVPMIQQFHPPLVVPPDAGVIGNDTYQQALILQSINNRGSYNNLQFRNLKTVTDPSATLPIPSSNTLELRKCPPELNTIAKLDEYFSTFGKIINIQVNFEGDPEAALITFSEHNEAVKAFSSEKAIFDNRFIKLFWYRPEKKNGINTAKGDVKGATKTIVKKQPIIYPSQEAWLKKREEHKKMMAAQKNREMTLRKTAEECMTVYQKKVTLSEKLKSEIDTLAGRLKVAKNPDVRKGYEKCFTQMTDVYLKTTKELKELNEQMNKINEELKKFEKLSVSTVVNAKGSSKSNDGTCNDSSTTHNYEVSDNKDNGDDEEEEGKNNHLIKEEVEEDDGISNSDGGNNDDGISNGDNDGADDAEVKGNIQNCSQDLDNTNTTLNVGNDNNDDIHESTSNNNDIAVGGLEDGERSLN</sequence>
<feature type="compositionally biased region" description="Low complexity" evidence="7">
    <location>
        <begin position="634"/>
        <end position="651"/>
    </location>
</feature>
<evidence type="ECO:0000256" key="2">
    <source>
        <dbReference type="ARBA" id="ARBA00022771"/>
    </source>
</evidence>
<feature type="zinc finger region" description="C3H1-type" evidence="5">
    <location>
        <begin position="223"/>
        <end position="251"/>
    </location>
</feature>
<evidence type="ECO:0000313" key="9">
    <source>
        <dbReference type="Proteomes" id="UP000035680"/>
    </source>
</evidence>
<dbReference type="InterPro" id="IPR036855">
    <property type="entry name" value="Znf_CCCH_sf"/>
</dbReference>
<dbReference type="STRING" id="75913.A0A0K0EYL1"/>
<dbReference type="GO" id="GO:0005634">
    <property type="term" value="C:nucleus"/>
    <property type="evidence" value="ECO:0007669"/>
    <property type="project" value="TreeGrafter"/>
</dbReference>
<feature type="compositionally biased region" description="Basic and acidic residues" evidence="7">
    <location>
        <begin position="87"/>
        <end position="102"/>
    </location>
</feature>
<dbReference type="GO" id="GO:0003723">
    <property type="term" value="F:RNA binding"/>
    <property type="evidence" value="ECO:0007669"/>
    <property type="project" value="UniProtKB-KW"/>
</dbReference>
<dbReference type="PANTHER" id="PTHR14398">
    <property type="entry name" value="RNA RECOGNITION RRM/RNP DOMAIN"/>
    <property type="match status" value="1"/>
</dbReference>
<accession>A0A0K0EYL1</accession>
<dbReference type="GO" id="GO:0008270">
    <property type="term" value="F:zinc ion binding"/>
    <property type="evidence" value="ECO:0007669"/>
    <property type="project" value="UniProtKB-KW"/>
</dbReference>
<dbReference type="WBParaSite" id="SVE_0161900.1">
    <property type="protein sequence ID" value="SVE_0161900.1"/>
    <property type="gene ID" value="SVE_0161900"/>
</dbReference>
<dbReference type="AlphaFoldDB" id="A0A0K0EYL1"/>
<dbReference type="Gene3D" id="6.10.250.3220">
    <property type="match status" value="1"/>
</dbReference>
<protein>
    <submittedName>
        <fullName evidence="10">Second mitotic wave missing (inferred by orthology to a D. melanogaster protein)</fullName>
    </submittedName>
</protein>
<evidence type="ECO:0000256" key="6">
    <source>
        <dbReference type="SAM" id="Coils"/>
    </source>
</evidence>
<evidence type="ECO:0000313" key="10">
    <source>
        <dbReference type="WBParaSite" id="SVE_0161900.1"/>
    </source>
</evidence>
<feature type="coiled-coil region" evidence="6">
    <location>
        <begin position="547"/>
        <end position="574"/>
    </location>
</feature>
<evidence type="ECO:0000259" key="8">
    <source>
        <dbReference type="PROSITE" id="PS50103"/>
    </source>
</evidence>
<evidence type="ECO:0000256" key="1">
    <source>
        <dbReference type="ARBA" id="ARBA00022723"/>
    </source>
</evidence>
<feature type="compositionally biased region" description="Basic residues" evidence="7">
    <location>
        <begin position="126"/>
        <end position="142"/>
    </location>
</feature>
<dbReference type="Pfam" id="PF00642">
    <property type="entry name" value="zf-CCCH"/>
    <property type="match status" value="1"/>
</dbReference>
<dbReference type="InterPro" id="IPR035979">
    <property type="entry name" value="RBD_domain_sf"/>
</dbReference>
<feature type="compositionally biased region" description="Basic and acidic residues" evidence="7">
    <location>
        <begin position="164"/>
        <end position="177"/>
    </location>
</feature>
<dbReference type="Gene3D" id="3.30.70.330">
    <property type="match status" value="1"/>
</dbReference>
<dbReference type="InterPro" id="IPR000571">
    <property type="entry name" value="Znf_CCCH"/>
</dbReference>
<feature type="region of interest" description="Disordered" evidence="7">
    <location>
        <begin position="83"/>
        <end position="226"/>
    </location>
</feature>
<dbReference type="InterPro" id="IPR012677">
    <property type="entry name" value="Nucleotide-bd_a/b_plait_sf"/>
</dbReference>
<keyword evidence="4" id="KW-0694">RNA-binding</keyword>
<keyword evidence="9" id="KW-1185">Reference proteome</keyword>
<feature type="compositionally biased region" description="Polar residues" evidence="7">
    <location>
        <begin position="582"/>
        <end position="602"/>
    </location>
</feature>
<feature type="compositionally biased region" description="Basic residues" evidence="7">
    <location>
        <begin position="184"/>
        <end position="198"/>
    </location>
</feature>
<proteinExistence type="predicted"/>
<keyword evidence="2 5" id="KW-0863">Zinc-finger</keyword>